<feature type="region of interest" description="Disordered" evidence="11">
    <location>
        <begin position="481"/>
        <end position="501"/>
    </location>
</feature>
<comment type="catalytic activity">
    <reaction evidence="9">
        <text>L-seryl-[protein] + ATP = O-phospho-L-seryl-[protein] + ADP + H(+)</text>
        <dbReference type="Rhea" id="RHEA:17989"/>
        <dbReference type="Rhea" id="RHEA-COMP:9863"/>
        <dbReference type="Rhea" id="RHEA-COMP:11604"/>
        <dbReference type="ChEBI" id="CHEBI:15378"/>
        <dbReference type="ChEBI" id="CHEBI:29999"/>
        <dbReference type="ChEBI" id="CHEBI:30616"/>
        <dbReference type="ChEBI" id="CHEBI:83421"/>
        <dbReference type="ChEBI" id="CHEBI:456216"/>
        <dbReference type="EC" id="2.7.11.1"/>
    </reaction>
</comment>
<reference evidence="13" key="1">
    <citation type="submission" date="2021-12" db="EMBL/GenBank/DDBJ databases">
        <authorList>
            <person name="Martin H S."/>
        </authorList>
    </citation>
    <scope>NUCLEOTIDE SEQUENCE</scope>
</reference>
<evidence type="ECO:0000313" key="13">
    <source>
        <dbReference type="EMBL" id="CAH0714048.1"/>
    </source>
</evidence>
<organism evidence="13 14">
    <name type="scientific">Brenthis ino</name>
    <name type="common">lesser marbled fritillary</name>
    <dbReference type="NCBI Taxonomy" id="405034"/>
    <lineage>
        <taxon>Eukaryota</taxon>
        <taxon>Metazoa</taxon>
        <taxon>Ecdysozoa</taxon>
        <taxon>Arthropoda</taxon>
        <taxon>Hexapoda</taxon>
        <taxon>Insecta</taxon>
        <taxon>Pterygota</taxon>
        <taxon>Neoptera</taxon>
        <taxon>Endopterygota</taxon>
        <taxon>Lepidoptera</taxon>
        <taxon>Glossata</taxon>
        <taxon>Ditrysia</taxon>
        <taxon>Papilionoidea</taxon>
        <taxon>Nymphalidae</taxon>
        <taxon>Heliconiinae</taxon>
        <taxon>Argynnini</taxon>
        <taxon>Brenthis</taxon>
    </lineage>
</organism>
<dbReference type="PANTHER" id="PTHR24346">
    <property type="entry name" value="MAP/MICROTUBULE AFFINITY-REGULATING KINASE"/>
    <property type="match status" value="1"/>
</dbReference>
<sequence length="501" mass="54686">MLRKLLKRLSGAMAAGGEFVEGWLVAQVLGEGAYGEVRLLVHSRSGACVALKAVQAGEGGAREAALHRALRHPHVLRCLGERRHHSLHYLFLEYAQGGELFDRIEPDSGMRPRDARRYWRQLTAGLAYLHARGVAHRDIKPENLLLDHEDNLKISDFGMATLFRHGSRERLLSRVCGTVPYAAPEVLRAERRPYRAPPADLWAAALVLLAMLAGELPWERASEDDPRYAAWHAWCAAPGTSSAPAGVWRKLGAGALALLRRALQPDASRRATLDMLLADRWLAQSDTKPDHQRDGTRRVWCSQPLPGASSAGDTRRVEGGTPGAPDLSAADIDALLCYSQPAHADDLLLSTPPDTPGAPPAPPGMLQRLVRRMTRVWLRCDDAAALRALAALLDQQRYTWRRIHPRIFAIDCGDDVRMRAWALPVGGGGEGDARSVLEFRRSRGCGLAFKRRYLQLRRALLAAAPGAAPPPAAHALAAPLDALAPTPTPAGPDEPMDMDHA</sequence>
<dbReference type="PROSITE" id="PS50011">
    <property type="entry name" value="PROTEIN_KINASE_DOM"/>
    <property type="match status" value="1"/>
</dbReference>
<keyword evidence="14" id="KW-1185">Reference proteome</keyword>
<dbReference type="InterPro" id="IPR008271">
    <property type="entry name" value="Ser/Thr_kinase_AS"/>
</dbReference>
<dbReference type="Gene3D" id="1.10.510.10">
    <property type="entry name" value="Transferase(Phosphotransferase) domain 1"/>
    <property type="match status" value="1"/>
</dbReference>
<dbReference type="Pfam" id="PF00069">
    <property type="entry name" value="Pkinase"/>
    <property type="match status" value="1"/>
</dbReference>
<dbReference type="InterPro" id="IPR000719">
    <property type="entry name" value="Prot_kinase_dom"/>
</dbReference>
<evidence type="ECO:0000256" key="10">
    <source>
        <dbReference type="PROSITE-ProRule" id="PRU10141"/>
    </source>
</evidence>
<dbReference type="SUPFAM" id="SSF56112">
    <property type="entry name" value="Protein kinase-like (PK-like)"/>
    <property type="match status" value="1"/>
</dbReference>
<comment type="catalytic activity">
    <reaction evidence="8">
        <text>L-threonyl-[protein] + ATP = O-phospho-L-threonyl-[protein] + ADP + H(+)</text>
        <dbReference type="Rhea" id="RHEA:46608"/>
        <dbReference type="Rhea" id="RHEA-COMP:11060"/>
        <dbReference type="Rhea" id="RHEA-COMP:11605"/>
        <dbReference type="ChEBI" id="CHEBI:15378"/>
        <dbReference type="ChEBI" id="CHEBI:30013"/>
        <dbReference type="ChEBI" id="CHEBI:30616"/>
        <dbReference type="ChEBI" id="CHEBI:61977"/>
        <dbReference type="ChEBI" id="CHEBI:456216"/>
        <dbReference type="EC" id="2.7.11.1"/>
    </reaction>
</comment>
<dbReference type="GO" id="GO:0004674">
    <property type="term" value="F:protein serine/threonine kinase activity"/>
    <property type="evidence" value="ECO:0007669"/>
    <property type="project" value="UniProtKB-KW"/>
</dbReference>
<keyword evidence="3" id="KW-0723">Serine/threonine-protein kinase</keyword>
<evidence type="ECO:0000256" key="9">
    <source>
        <dbReference type="ARBA" id="ARBA00048679"/>
    </source>
</evidence>
<evidence type="ECO:0000256" key="5">
    <source>
        <dbReference type="ARBA" id="ARBA00022741"/>
    </source>
</evidence>
<evidence type="ECO:0000256" key="4">
    <source>
        <dbReference type="ARBA" id="ARBA00022679"/>
    </source>
</evidence>
<dbReference type="AlphaFoldDB" id="A0A8J9U531"/>
<evidence type="ECO:0000256" key="7">
    <source>
        <dbReference type="ARBA" id="ARBA00022840"/>
    </source>
</evidence>
<dbReference type="SMART" id="SM00220">
    <property type="entry name" value="S_TKc"/>
    <property type="match status" value="1"/>
</dbReference>
<keyword evidence="6" id="KW-0418">Kinase</keyword>
<comment type="similarity">
    <text evidence="1">Belongs to the protein kinase superfamily. CAMK Ser/Thr protein kinase family. NIM1 subfamily.</text>
</comment>
<accession>A0A8J9U531</accession>
<dbReference type="InterPro" id="IPR011009">
    <property type="entry name" value="Kinase-like_dom_sf"/>
</dbReference>
<feature type="region of interest" description="Disordered" evidence="11">
    <location>
        <begin position="286"/>
        <end position="326"/>
    </location>
</feature>
<dbReference type="InterPro" id="IPR017441">
    <property type="entry name" value="Protein_kinase_ATP_BS"/>
</dbReference>
<proteinExistence type="inferred from homology"/>
<evidence type="ECO:0000259" key="12">
    <source>
        <dbReference type="PROSITE" id="PS50011"/>
    </source>
</evidence>
<evidence type="ECO:0000313" key="14">
    <source>
        <dbReference type="Proteomes" id="UP000838878"/>
    </source>
</evidence>
<gene>
    <name evidence="13" type="ORF">BINO364_LOCUS1135</name>
</gene>
<dbReference type="EC" id="2.7.11.1" evidence="2"/>
<dbReference type="FunFam" id="1.10.510.10:FF:000571">
    <property type="entry name" value="Maternal embryonic leucine zipper kinase"/>
    <property type="match status" value="1"/>
</dbReference>
<feature type="domain" description="Protein kinase" evidence="12">
    <location>
        <begin position="23"/>
        <end position="282"/>
    </location>
</feature>
<protein>
    <recommendedName>
        <fullName evidence="2">non-specific serine/threonine protein kinase</fullName>
        <ecNumber evidence="2">2.7.11.1</ecNumber>
    </recommendedName>
</protein>
<dbReference type="OrthoDB" id="539158at2759"/>
<feature type="binding site" evidence="10">
    <location>
        <position position="52"/>
    </location>
    <ligand>
        <name>ATP</name>
        <dbReference type="ChEBI" id="CHEBI:30616"/>
    </ligand>
</feature>
<name>A0A8J9U531_9NEOP</name>
<dbReference type="EMBL" id="OV170221">
    <property type="protein sequence ID" value="CAH0714048.1"/>
    <property type="molecule type" value="Genomic_DNA"/>
</dbReference>
<evidence type="ECO:0000256" key="2">
    <source>
        <dbReference type="ARBA" id="ARBA00012513"/>
    </source>
</evidence>
<dbReference type="GO" id="GO:0005524">
    <property type="term" value="F:ATP binding"/>
    <property type="evidence" value="ECO:0007669"/>
    <property type="project" value="UniProtKB-UniRule"/>
</dbReference>
<dbReference type="PROSITE" id="PS00108">
    <property type="entry name" value="PROTEIN_KINASE_ST"/>
    <property type="match status" value="1"/>
</dbReference>
<evidence type="ECO:0000256" key="8">
    <source>
        <dbReference type="ARBA" id="ARBA00047899"/>
    </source>
</evidence>
<dbReference type="PROSITE" id="PS00107">
    <property type="entry name" value="PROTEIN_KINASE_ATP"/>
    <property type="match status" value="1"/>
</dbReference>
<feature type="non-terminal residue" evidence="13">
    <location>
        <position position="501"/>
    </location>
</feature>
<evidence type="ECO:0000256" key="3">
    <source>
        <dbReference type="ARBA" id="ARBA00022527"/>
    </source>
</evidence>
<evidence type="ECO:0000256" key="1">
    <source>
        <dbReference type="ARBA" id="ARBA00010791"/>
    </source>
</evidence>
<keyword evidence="4" id="KW-0808">Transferase</keyword>
<keyword evidence="7 10" id="KW-0067">ATP-binding</keyword>
<evidence type="ECO:0000256" key="6">
    <source>
        <dbReference type="ARBA" id="ARBA00022777"/>
    </source>
</evidence>
<dbReference type="GO" id="GO:0005737">
    <property type="term" value="C:cytoplasm"/>
    <property type="evidence" value="ECO:0007669"/>
    <property type="project" value="TreeGrafter"/>
</dbReference>
<dbReference type="Proteomes" id="UP000838878">
    <property type="component" value="Chromosome 1"/>
</dbReference>
<dbReference type="GO" id="GO:0035556">
    <property type="term" value="P:intracellular signal transduction"/>
    <property type="evidence" value="ECO:0007669"/>
    <property type="project" value="TreeGrafter"/>
</dbReference>
<evidence type="ECO:0000256" key="11">
    <source>
        <dbReference type="SAM" id="MobiDB-lite"/>
    </source>
</evidence>
<dbReference type="PANTHER" id="PTHR24346:SF107">
    <property type="entry name" value="SERINE_THREONINE-PROTEIN KINASE CHK1"/>
    <property type="match status" value="1"/>
</dbReference>
<feature type="compositionally biased region" description="Basic and acidic residues" evidence="11">
    <location>
        <begin position="287"/>
        <end position="297"/>
    </location>
</feature>
<keyword evidence="5 10" id="KW-0547">Nucleotide-binding</keyword>